<evidence type="ECO:0000256" key="3">
    <source>
        <dbReference type="ARBA" id="ARBA00022555"/>
    </source>
</evidence>
<feature type="active site" description="Proton donor" evidence="13">
    <location>
        <position position="108"/>
    </location>
</feature>
<keyword evidence="7" id="KW-0521">NADP</keyword>
<evidence type="ECO:0000256" key="8">
    <source>
        <dbReference type="ARBA" id="ARBA00022884"/>
    </source>
</evidence>
<dbReference type="GO" id="GO:0050660">
    <property type="term" value="F:flavin adenine dinucleotide binding"/>
    <property type="evidence" value="ECO:0007669"/>
    <property type="project" value="InterPro"/>
</dbReference>
<name>A0A1T4PZ08_9SPIR</name>
<feature type="domain" description="DUS-like FMN-binding" evidence="15">
    <location>
        <begin position="21"/>
        <end position="323"/>
    </location>
</feature>
<dbReference type="Gene3D" id="1.10.1200.80">
    <property type="entry name" value="Putative flavin oxidoreducatase, domain 2"/>
    <property type="match status" value="1"/>
</dbReference>
<evidence type="ECO:0000256" key="7">
    <source>
        <dbReference type="ARBA" id="ARBA00022857"/>
    </source>
</evidence>
<dbReference type="SUPFAM" id="SSF51395">
    <property type="entry name" value="FMN-linked oxidoreductases"/>
    <property type="match status" value="1"/>
</dbReference>
<dbReference type="InterPro" id="IPR035587">
    <property type="entry name" value="DUS-like_FMN-bd"/>
</dbReference>
<dbReference type="PIRSF" id="PIRSF006621">
    <property type="entry name" value="Dus"/>
    <property type="match status" value="1"/>
</dbReference>
<feature type="binding site" evidence="14">
    <location>
        <position position="77"/>
    </location>
    <ligand>
        <name>FMN</name>
        <dbReference type="ChEBI" id="CHEBI:58210"/>
    </ligand>
</feature>
<dbReference type="OrthoDB" id="9764501at2"/>
<comment type="function">
    <text evidence="2 12">Catalyzes the synthesis of 5,6-dihydrouridine (D), a modified base found in the D-loop of most tRNAs, via the reduction of the C5-C6 double bond in target uridines.</text>
</comment>
<evidence type="ECO:0000313" key="16">
    <source>
        <dbReference type="EMBL" id="SJZ96715.1"/>
    </source>
</evidence>
<dbReference type="InterPro" id="IPR018517">
    <property type="entry name" value="tRNA_hU_synthase_CS"/>
</dbReference>
<comment type="catalytic activity">
    <reaction evidence="10">
        <text>a 5,6-dihydrouridine in tRNA + NADP(+) = a uridine in tRNA + NADPH + H(+)</text>
        <dbReference type="Rhea" id="RHEA:23624"/>
        <dbReference type="Rhea" id="RHEA-COMP:13339"/>
        <dbReference type="Rhea" id="RHEA-COMP:13887"/>
        <dbReference type="ChEBI" id="CHEBI:15378"/>
        <dbReference type="ChEBI" id="CHEBI:57783"/>
        <dbReference type="ChEBI" id="CHEBI:58349"/>
        <dbReference type="ChEBI" id="CHEBI:65315"/>
        <dbReference type="ChEBI" id="CHEBI:74443"/>
    </reaction>
</comment>
<dbReference type="InterPro" id="IPR024036">
    <property type="entry name" value="tRNA-dHydroUridine_Synthase_C"/>
</dbReference>
<dbReference type="EC" id="1.3.1.-" evidence="12"/>
<dbReference type="EMBL" id="FUXC01000011">
    <property type="protein sequence ID" value="SJZ96715.1"/>
    <property type="molecule type" value="Genomic_DNA"/>
</dbReference>
<organism evidence="16 17">
    <name type="scientific">Treponema berlinense</name>
    <dbReference type="NCBI Taxonomy" id="225004"/>
    <lineage>
        <taxon>Bacteria</taxon>
        <taxon>Pseudomonadati</taxon>
        <taxon>Spirochaetota</taxon>
        <taxon>Spirochaetia</taxon>
        <taxon>Spirochaetales</taxon>
        <taxon>Treponemataceae</taxon>
        <taxon>Treponema</taxon>
    </lineage>
</organism>
<evidence type="ECO:0000256" key="2">
    <source>
        <dbReference type="ARBA" id="ARBA00002790"/>
    </source>
</evidence>
<evidence type="ECO:0000256" key="9">
    <source>
        <dbReference type="ARBA" id="ARBA00023002"/>
    </source>
</evidence>
<dbReference type="InterPro" id="IPR004652">
    <property type="entry name" value="DusB-like"/>
</dbReference>
<evidence type="ECO:0000256" key="12">
    <source>
        <dbReference type="PIRNR" id="PIRNR006621"/>
    </source>
</evidence>
<reference evidence="16 17" key="1">
    <citation type="submission" date="2017-02" db="EMBL/GenBank/DDBJ databases">
        <authorList>
            <person name="Peterson S.W."/>
        </authorList>
    </citation>
    <scope>NUCLEOTIDE SEQUENCE [LARGE SCALE GENOMIC DNA]</scope>
    <source>
        <strain evidence="16 17">ATCC BAA-909</strain>
    </source>
</reference>
<dbReference type="InterPro" id="IPR001269">
    <property type="entry name" value="DUS_fam"/>
</dbReference>
<feature type="binding site" evidence="14">
    <location>
        <position position="147"/>
    </location>
    <ligand>
        <name>FMN</name>
        <dbReference type="ChEBI" id="CHEBI:58210"/>
    </ligand>
</feature>
<evidence type="ECO:0000313" key="17">
    <source>
        <dbReference type="Proteomes" id="UP000190395"/>
    </source>
</evidence>
<keyword evidence="5 12" id="KW-0288">FMN</keyword>
<comment type="similarity">
    <text evidence="12">Belongs to the dus family.</text>
</comment>
<dbReference type="PROSITE" id="PS01136">
    <property type="entry name" value="UPF0034"/>
    <property type="match status" value="1"/>
</dbReference>
<keyword evidence="6 12" id="KW-0819">tRNA processing</keyword>
<dbReference type="GO" id="GO:0017150">
    <property type="term" value="F:tRNA dihydrouridine synthase activity"/>
    <property type="evidence" value="ECO:0007669"/>
    <property type="project" value="InterPro"/>
</dbReference>
<sequence>MNSLYHPVSIGSLNLDGNIFLAPMADFSDASYRSICADCGMDFGYTELISSEALVRDNKKTFEMMRRAPNEKAYAVQIFGSLPETMARAAEIVQKETRCECIDINCGCPVPKVTKTGAGSVLTREPEKLYSITRAVVQAVDVPVSVKIRTGWDSKHITFKECAQAAIEAGAKAITLHGRTAVQGYGGSADWNSVKELVEYVNGRICVFGNGDVKTPQDAQRMLTETKCDGIMIGRAAQGNPFIFKRVREYLTEGTISEISMSESLSMGFKEMQLLADSIGEKAACLKMRGRFSNYIKGFEGAKELRLKVIACSTQNEFKEILQQYL</sequence>
<dbReference type="InterPro" id="IPR013785">
    <property type="entry name" value="Aldolase_TIM"/>
</dbReference>
<dbReference type="GO" id="GO:0000049">
    <property type="term" value="F:tRNA binding"/>
    <property type="evidence" value="ECO:0007669"/>
    <property type="project" value="UniProtKB-KW"/>
</dbReference>
<evidence type="ECO:0000256" key="11">
    <source>
        <dbReference type="ARBA" id="ARBA00048802"/>
    </source>
</evidence>
<feature type="binding site" evidence="14">
    <location>
        <begin position="23"/>
        <end position="25"/>
    </location>
    <ligand>
        <name>FMN</name>
        <dbReference type="ChEBI" id="CHEBI:58210"/>
    </ligand>
</feature>
<dbReference type="Pfam" id="PF01207">
    <property type="entry name" value="Dus"/>
    <property type="match status" value="1"/>
</dbReference>
<dbReference type="AlphaFoldDB" id="A0A1T4PZ08"/>
<evidence type="ECO:0000259" key="15">
    <source>
        <dbReference type="Pfam" id="PF01207"/>
    </source>
</evidence>
<dbReference type="Gene3D" id="3.20.20.70">
    <property type="entry name" value="Aldolase class I"/>
    <property type="match status" value="1"/>
</dbReference>
<gene>
    <name evidence="16" type="ORF">SAMN02745152_01783</name>
</gene>
<keyword evidence="9 12" id="KW-0560">Oxidoreductase</keyword>
<feature type="binding site" evidence="14">
    <location>
        <begin position="234"/>
        <end position="235"/>
    </location>
    <ligand>
        <name>FMN</name>
        <dbReference type="ChEBI" id="CHEBI:58210"/>
    </ligand>
</feature>
<protein>
    <recommendedName>
        <fullName evidence="12">tRNA-dihydrouridine synthase</fullName>
        <ecNumber evidence="12">1.3.1.-</ecNumber>
    </recommendedName>
</protein>
<keyword evidence="14" id="KW-0547">Nucleotide-binding</keyword>
<dbReference type="CDD" id="cd02801">
    <property type="entry name" value="DUS_like_FMN"/>
    <property type="match status" value="1"/>
</dbReference>
<dbReference type="RefSeq" id="WP_078931514.1">
    <property type="nucleotide sequence ID" value="NZ_CAMEQG010000040.1"/>
</dbReference>
<dbReference type="GeneID" id="303368011"/>
<keyword evidence="17" id="KW-1185">Reference proteome</keyword>
<dbReference type="PANTHER" id="PTHR45846:SF1">
    <property type="entry name" value="TRNA-DIHYDROURIDINE(47) SYNTHASE [NAD(P)(+)]-LIKE"/>
    <property type="match status" value="1"/>
</dbReference>
<evidence type="ECO:0000256" key="1">
    <source>
        <dbReference type="ARBA" id="ARBA00001917"/>
    </source>
</evidence>
<accession>A0A1T4PZ08</accession>
<dbReference type="STRING" id="225004.SAMN02745152_01783"/>
<evidence type="ECO:0000256" key="5">
    <source>
        <dbReference type="ARBA" id="ARBA00022643"/>
    </source>
</evidence>
<proteinExistence type="inferred from homology"/>
<dbReference type="Proteomes" id="UP000190395">
    <property type="component" value="Unassembled WGS sequence"/>
</dbReference>
<evidence type="ECO:0000256" key="4">
    <source>
        <dbReference type="ARBA" id="ARBA00022630"/>
    </source>
</evidence>
<keyword evidence="8" id="KW-0694">RNA-binding</keyword>
<feature type="binding site" evidence="14">
    <location>
        <position position="177"/>
    </location>
    <ligand>
        <name>FMN</name>
        <dbReference type="ChEBI" id="CHEBI:58210"/>
    </ligand>
</feature>
<evidence type="ECO:0000256" key="13">
    <source>
        <dbReference type="PIRSR" id="PIRSR006621-1"/>
    </source>
</evidence>
<dbReference type="PANTHER" id="PTHR45846">
    <property type="entry name" value="TRNA-DIHYDROURIDINE(47) SYNTHASE [NAD(P)(+)]-LIKE"/>
    <property type="match status" value="1"/>
</dbReference>
<comment type="cofactor">
    <cofactor evidence="1 12 14">
        <name>FMN</name>
        <dbReference type="ChEBI" id="CHEBI:58210"/>
    </cofactor>
</comment>
<keyword evidence="4 12" id="KW-0285">Flavoprotein</keyword>
<dbReference type="NCBIfam" id="TIGR00737">
    <property type="entry name" value="nifR3_yhdG"/>
    <property type="match status" value="1"/>
</dbReference>
<evidence type="ECO:0000256" key="14">
    <source>
        <dbReference type="PIRSR" id="PIRSR006621-2"/>
    </source>
</evidence>
<comment type="catalytic activity">
    <reaction evidence="11">
        <text>a 5,6-dihydrouridine in tRNA + NAD(+) = a uridine in tRNA + NADH + H(+)</text>
        <dbReference type="Rhea" id="RHEA:54452"/>
        <dbReference type="Rhea" id="RHEA-COMP:13339"/>
        <dbReference type="Rhea" id="RHEA-COMP:13887"/>
        <dbReference type="ChEBI" id="CHEBI:15378"/>
        <dbReference type="ChEBI" id="CHEBI:57540"/>
        <dbReference type="ChEBI" id="CHEBI:57945"/>
        <dbReference type="ChEBI" id="CHEBI:65315"/>
        <dbReference type="ChEBI" id="CHEBI:74443"/>
    </reaction>
</comment>
<evidence type="ECO:0000256" key="10">
    <source>
        <dbReference type="ARBA" id="ARBA00048205"/>
    </source>
</evidence>
<keyword evidence="3" id="KW-0820">tRNA-binding</keyword>
<evidence type="ECO:0000256" key="6">
    <source>
        <dbReference type="ARBA" id="ARBA00022694"/>
    </source>
</evidence>